<dbReference type="Ensembl" id="ENSHCOT00000011202.1">
    <property type="protein sequence ID" value="ENSHCOP00000001964.1"/>
    <property type="gene ID" value="ENSHCOG00000003023.1"/>
</dbReference>
<accession>A0A3Q3D3X8</accession>
<name>A0A3Q3D3X8_HIPCM</name>
<reference evidence="1" key="1">
    <citation type="submission" date="2025-08" db="UniProtKB">
        <authorList>
            <consortium name="Ensembl"/>
        </authorList>
    </citation>
    <scope>IDENTIFICATION</scope>
</reference>
<dbReference type="Proteomes" id="UP000264820">
    <property type="component" value="Unplaced"/>
</dbReference>
<dbReference type="SUPFAM" id="SSF58113">
    <property type="entry name" value="Apolipoprotein A-I"/>
    <property type="match status" value="1"/>
</dbReference>
<reference evidence="1" key="2">
    <citation type="submission" date="2025-09" db="UniProtKB">
        <authorList>
            <consortium name="Ensembl"/>
        </authorList>
    </citation>
    <scope>IDENTIFICATION</scope>
</reference>
<keyword evidence="2" id="KW-1185">Reference proteome</keyword>
<dbReference type="AlphaFoldDB" id="A0A3Q3D3X8"/>
<evidence type="ECO:0000313" key="1">
    <source>
        <dbReference type="Ensembl" id="ENSHCOP00000001964.1"/>
    </source>
</evidence>
<organism evidence="1 2">
    <name type="scientific">Hippocampus comes</name>
    <name type="common">Tiger tail seahorse</name>
    <dbReference type="NCBI Taxonomy" id="109280"/>
    <lineage>
        <taxon>Eukaryota</taxon>
        <taxon>Metazoa</taxon>
        <taxon>Chordata</taxon>
        <taxon>Craniata</taxon>
        <taxon>Vertebrata</taxon>
        <taxon>Euteleostomi</taxon>
        <taxon>Actinopterygii</taxon>
        <taxon>Neopterygii</taxon>
        <taxon>Teleostei</taxon>
        <taxon>Neoteleostei</taxon>
        <taxon>Acanthomorphata</taxon>
        <taxon>Syngnathiaria</taxon>
        <taxon>Syngnathiformes</taxon>
        <taxon>Syngnathoidei</taxon>
        <taxon>Syngnathidae</taxon>
        <taxon>Hippocampus</taxon>
    </lineage>
</organism>
<evidence type="ECO:0000313" key="2">
    <source>
        <dbReference type="Proteomes" id="UP000264820"/>
    </source>
</evidence>
<protein>
    <submittedName>
        <fullName evidence="1">Type-4 ice-structuring protein LS-12-like</fullName>
    </submittedName>
</protein>
<dbReference type="GeneTree" id="ENSGT00760000119766"/>
<dbReference type="Gene3D" id="6.10.250.100">
    <property type="match status" value="1"/>
</dbReference>
<proteinExistence type="predicted"/>
<sequence length="196" mass="21924">MAFGCPSSCPIAIRSTQRCPPTRPRGYKKGSKPASSHHQPVQIFLCYRCASFCSSSRLISLVDLTQSATMKVIIAAFVVIALAQGSLAVDATEMEMIGQKFEEIKNKMTEELSKMINTQELGSQAQAFLEQQRNQFEPMMTKVQEQMKAAAASMQEQLEPMTTNFQAQMQPMVLKFQEQMEAILRQLTEQAKAMTN</sequence>